<gene>
    <name evidence="2" type="ORF">A374_08639</name>
</gene>
<dbReference type="RefSeq" id="WP_007201821.1">
    <property type="nucleotide sequence ID" value="NZ_AKKV01000024.1"/>
</dbReference>
<proteinExistence type="predicted"/>
<keyword evidence="3" id="KW-1185">Reference proteome</keyword>
<reference evidence="2 3" key="1">
    <citation type="journal article" date="2012" name="J. Bacteriol.">
        <title>Genome of Bacillus macauensis ZFHKF-1, a Long-Chain-Forming Bacterium.</title>
        <authorList>
            <person name="Cai L."/>
            <person name="Zhang T."/>
        </authorList>
    </citation>
    <scope>NUCLEOTIDE SEQUENCE [LARGE SCALE GENOMIC DNA]</scope>
    <source>
        <strain evidence="2 3">ZFHKF-1</strain>
    </source>
</reference>
<keyword evidence="1" id="KW-0472">Membrane</keyword>
<dbReference type="EMBL" id="AKKV01000024">
    <property type="protein sequence ID" value="EIT85889.1"/>
    <property type="molecule type" value="Genomic_DNA"/>
</dbReference>
<comment type="caution">
    <text evidence="2">The sequence shown here is derived from an EMBL/GenBank/DDBJ whole genome shotgun (WGS) entry which is preliminary data.</text>
</comment>
<dbReference type="AlphaFoldDB" id="I8AK12"/>
<feature type="transmembrane region" description="Helical" evidence="1">
    <location>
        <begin position="124"/>
        <end position="141"/>
    </location>
</feature>
<accession>I8AK12</accession>
<dbReference type="PATRIC" id="fig|1196324.3.peg.1771"/>
<keyword evidence="1" id="KW-0812">Transmembrane</keyword>
<dbReference type="OrthoDB" id="2454059at2"/>
<evidence type="ECO:0000256" key="1">
    <source>
        <dbReference type="SAM" id="Phobius"/>
    </source>
</evidence>
<protein>
    <submittedName>
        <fullName evidence="2">Uncharacterized protein</fullName>
    </submittedName>
</protein>
<dbReference type="Proteomes" id="UP000004080">
    <property type="component" value="Unassembled WGS sequence"/>
</dbReference>
<sequence length="149" mass="16614">MMRRTESIKFSEFMSGEYKTNRKEKRRLKTLLKGASVGLAAVPFVGAPMAFASDGMTMPQAMPVNAVTDWTADKMTEMFTHMLHPILELLKGLSLPVASVMILAKIFLLMFGKTEECWNGIAKVSIAYVLIQLSPFFLDILQELGKAVH</sequence>
<feature type="transmembrane region" description="Helical" evidence="1">
    <location>
        <begin position="93"/>
        <end position="112"/>
    </location>
</feature>
<evidence type="ECO:0000313" key="2">
    <source>
        <dbReference type="EMBL" id="EIT85889.1"/>
    </source>
</evidence>
<dbReference type="STRING" id="1196324.A374_08639"/>
<keyword evidence="1" id="KW-1133">Transmembrane helix</keyword>
<name>I8AK12_9BACL</name>
<evidence type="ECO:0000313" key="3">
    <source>
        <dbReference type="Proteomes" id="UP000004080"/>
    </source>
</evidence>
<organism evidence="2 3">
    <name type="scientific">Fictibacillus macauensis ZFHKF-1</name>
    <dbReference type="NCBI Taxonomy" id="1196324"/>
    <lineage>
        <taxon>Bacteria</taxon>
        <taxon>Bacillati</taxon>
        <taxon>Bacillota</taxon>
        <taxon>Bacilli</taxon>
        <taxon>Bacillales</taxon>
        <taxon>Fictibacillaceae</taxon>
        <taxon>Fictibacillus</taxon>
    </lineage>
</organism>